<dbReference type="PROSITE" id="PS01180">
    <property type="entry name" value="CUB"/>
    <property type="match status" value="1"/>
</dbReference>
<organism evidence="6 7">
    <name type="scientific">Artemia franciscana</name>
    <name type="common">Brine shrimp</name>
    <name type="synonym">Artemia sanfranciscana</name>
    <dbReference type="NCBI Taxonomy" id="6661"/>
    <lineage>
        <taxon>Eukaryota</taxon>
        <taxon>Metazoa</taxon>
        <taxon>Ecdysozoa</taxon>
        <taxon>Arthropoda</taxon>
        <taxon>Crustacea</taxon>
        <taxon>Branchiopoda</taxon>
        <taxon>Anostraca</taxon>
        <taxon>Artemiidae</taxon>
        <taxon>Artemia</taxon>
    </lineage>
</organism>
<reference evidence="6" key="1">
    <citation type="submission" date="2023-07" db="EMBL/GenBank/DDBJ databases">
        <title>Chromosome-level genome assembly of Artemia franciscana.</title>
        <authorList>
            <person name="Jo E."/>
        </authorList>
    </citation>
    <scope>NUCLEOTIDE SEQUENCE</scope>
    <source>
        <tissue evidence="6">Whole body</tissue>
    </source>
</reference>
<keyword evidence="2 3" id="KW-1015">Disulfide bond</keyword>
<proteinExistence type="predicted"/>
<keyword evidence="7" id="KW-1185">Reference proteome</keyword>
<feature type="signal peptide" evidence="4">
    <location>
        <begin position="1"/>
        <end position="21"/>
    </location>
</feature>
<dbReference type="SUPFAM" id="SSF49854">
    <property type="entry name" value="Spermadhesin, CUB domain"/>
    <property type="match status" value="1"/>
</dbReference>
<feature type="domain" description="CUB" evidence="5">
    <location>
        <begin position="33"/>
        <end position="142"/>
    </location>
</feature>
<dbReference type="EMBL" id="JAVRJZ010000012">
    <property type="protein sequence ID" value="KAK2714985.1"/>
    <property type="molecule type" value="Genomic_DNA"/>
</dbReference>
<gene>
    <name evidence="6" type="ORF">QYM36_009843</name>
</gene>
<keyword evidence="1" id="KW-0677">Repeat</keyword>
<feature type="chain" id="PRO_5041683548" description="CUB domain-containing protein" evidence="4">
    <location>
        <begin position="22"/>
        <end position="142"/>
    </location>
</feature>
<sequence>KILWGLFCILAVISAIPAKKAAPPEHVLPFTECGEVFTSSTGEVTSPGYPGDYPNNIRDCGYLITVPEDQAIVLYFHFIDLEPGYDYINVYDGTDDLAPSINEFTGSLGNFAIGSTGNNMYITFRSDYINVRSGFRATWTTV</sequence>
<feature type="non-terminal residue" evidence="6">
    <location>
        <position position="142"/>
    </location>
</feature>
<name>A0AA88HNB0_ARTSF</name>
<evidence type="ECO:0000256" key="1">
    <source>
        <dbReference type="ARBA" id="ARBA00022737"/>
    </source>
</evidence>
<evidence type="ECO:0000313" key="6">
    <source>
        <dbReference type="EMBL" id="KAK2714985.1"/>
    </source>
</evidence>
<dbReference type="InterPro" id="IPR035914">
    <property type="entry name" value="Sperma_CUB_dom_sf"/>
</dbReference>
<dbReference type="AlphaFoldDB" id="A0AA88HNB0"/>
<dbReference type="Proteomes" id="UP001187531">
    <property type="component" value="Unassembled WGS sequence"/>
</dbReference>
<dbReference type="Pfam" id="PF00431">
    <property type="entry name" value="CUB"/>
    <property type="match status" value="1"/>
</dbReference>
<evidence type="ECO:0000259" key="5">
    <source>
        <dbReference type="PROSITE" id="PS01180"/>
    </source>
</evidence>
<evidence type="ECO:0000256" key="4">
    <source>
        <dbReference type="SAM" id="SignalP"/>
    </source>
</evidence>
<feature type="disulfide bond" evidence="3">
    <location>
        <begin position="33"/>
        <end position="60"/>
    </location>
</feature>
<dbReference type="InterPro" id="IPR000859">
    <property type="entry name" value="CUB_dom"/>
</dbReference>
<dbReference type="PANTHER" id="PTHR24251">
    <property type="entry name" value="OVOCHYMASE-RELATED"/>
    <property type="match status" value="1"/>
</dbReference>
<dbReference type="FunFam" id="2.60.120.290:FF:000013">
    <property type="entry name" value="Membrane frizzled-related protein"/>
    <property type="match status" value="1"/>
</dbReference>
<keyword evidence="4" id="KW-0732">Signal</keyword>
<dbReference type="PANTHER" id="PTHR24251:SF30">
    <property type="entry name" value="MEMBRANE FRIZZLED-RELATED PROTEIN"/>
    <property type="match status" value="1"/>
</dbReference>
<accession>A0AA88HNB0</accession>
<comment type="caution">
    <text evidence="3">Lacks conserved residue(s) required for the propagation of feature annotation.</text>
</comment>
<comment type="caution">
    <text evidence="6">The sequence shown here is derived from an EMBL/GenBank/DDBJ whole genome shotgun (WGS) entry which is preliminary data.</text>
</comment>
<evidence type="ECO:0000256" key="3">
    <source>
        <dbReference type="PROSITE-ProRule" id="PRU00059"/>
    </source>
</evidence>
<dbReference type="CDD" id="cd00041">
    <property type="entry name" value="CUB"/>
    <property type="match status" value="1"/>
</dbReference>
<dbReference type="Gene3D" id="2.60.120.290">
    <property type="entry name" value="Spermadhesin, CUB domain"/>
    <property type="match status" value="1"/>
</dbReference>
<dbReference type="SMART" id="SM00042">
    <property type="entry name" value="CUB"/>
    <property type="match status" value="1"/>
</dbReference>
<evidence type="ECO:0000313" key="7">
    <source>
        <dbReference type="Proteomes" id="UP001187531"/>
    </source>
</evidence>
<evidence type="ECO:0000256" key="2">
    <source>
        <dbReference type="ARBA" id="ARBA00023157"/>
    </source>
</evidence>
<protein>
    <recommendedName>
        <fullName evidence="5">CUB domain-containing protein</fullName>
    </recommendedName>
</protein>